<dbReference type="SUPFAM" id="SSF53067">
    <property type="entry name" value="Actin-like ATPase domain"/>
    <property type="match status" value="2"/>
</dbReference>
<dbReference type="NCBIfam" id="TIGR01312">
    <property type="entry name" value="XylB"/>
    <property type="match status" value="1"/>
</dbReference>
<reference evidence="13 14" key="1">
    <citation type="submission" date="2017-07" db="EMBL/GenBank/DDBJ databases">
        <title>Lactobacillus curvatus MRS6 whole genome.</title>
        <authorList>
            <person name="Jans C."/>
            <person name="Lagler S."/>
            <person name="Lacroix C."/>
            <person name="Meile L."/>
            <person name="Stevens M.J.A."/>
        </authorList>
    </citation>
    <scope>NUCLEOTIDE SEQUENCE [LARGE SCALE GENOMIC DNA]</scope>
    <source>
        <strain evidence="13 14">MRS6</strain>
    </source>
</reference>
<dbReference type="InterPro" id="IPR050406">
    <property type="entry name" value="FGGY_Carb_Kinase"/>
</dbReference>
<dbReference type="RefSeq" id="WP_089557156.1">
    <property type="nucleotide sequence ID" value="NZ_CP022474.1"/>
</dbReference>
<evidence type="ECO:0000256" key="6">
    <source>
        <dbReference type="ARBA" id="ARBA00022840"/>
    </source>
</evidence>
<name>A0AAC9URE0_LATCU</name>
<feature type="active site" description="Proton acceptor" evidence="8">
    <location>
        <position position="240"/>
    </location>
</feature>
<dbReference type="GO" id="GO:0042732">
    <property type="term" value="P:D-xylose metabolic process"/>
    <property type="evidence" value="ECO:0007669"/>
    <property type="project" value="UniProtKB-KW"/>
</dbReference>
<keyword evidence="5 8" id="KW-0418">Kinase</keyword>
<keyword evidence="2 8" id="KW-0859">Xylose metabolism</keyword>
<comment type="similarity">
    <text evidence="1 8 9">Belongs to the FGGY kinase family.</text>
</comment>
<evidence type="ECO:0000256" key="1">
    <source>
        <dbReference type="ARBA" id="ARBA00009156"/>
    </source>
</evidence>
<evidence type="ECO:0000259" key="12">
    <source>
        <dbReference type="Pfam" id="PF02782"/>
    </source>
</evidence>
<comment type="catalytic activity">
    <reaction evidence="8 10">
        <text>D-xylulose + ATP = D-xylulose 5-phosphate + ADP + H(+)</text>
        <dbReference type="Rhea" id="RHEA:10964"/>
        <dbReference type="ChEBI" id="CHEBI:15378"/>
        <dbReference type="ChEBI" id="CHEBI:17140"/>
        <dbReference type="ChEBI" id="CHEBI:30616"/>
        <dbReference type="ChEBI" id="CHEBI:57737"/>
        <dbReference type="ChEBI" id="CHEBI:456216"/>
        <dbReference type="EC" id="2.7.1.17"/>
    </reaction>
</comment>
<dbReference type="GO" id="GO:0005998">
    <property type="term" value="P:xylulose catabolic process"/>
    <property type="evidence" value="ECO:0007669"/>
    <property type="project" value="UniProtKB-UniRule"/>
</dbReference>
<evidence type="ECO:0000256" key="4">
    <source>
        <dbReference type="ARBA" id="ARBA00022741"/>
    </source>
</evidence>
<dbReference type="PANTHER" id="PTHR43095:SF5">
    <property type="entry name" value="XYLULOSE KINASE"/>
    <property type="match status" value="1"/>
</dbReference>
<dbReference type="PROSITE" id="PS00445">
    <property type="entry name" value="FGGY_KINASES_2"/>
    <property type="match status" value="1"/>
</dbReference>
<keyword evidence="6 8" id="KW-0067">ATP-binding</keyword>
<gene>
    <name evidence="8 10 13" type="primary">xylB</name>
    <name evidence="13" type="ORF">CG419_09510</name>
</gene>
<evidence type="ECO:0000256" key="10">
    <source>
        <dbReference type="RuleBase" id="RU364073"/>
    </source>
</evidence>
<dbReference type="CDD" id="cd07808">
    <property type="entry name" value="ASKHA_NBD_FGGY_EcXK-like"/>
    <property type="match status" value="1"/>
</dbReference>
<dbReference type="InterPro" id="IPR018483">
    <property type="entry name" value="Carb_kinase_FGGY_CS"/>
</dbReference>
<dbReference type="PANTHER" id="PTHR43095">
    <property type="entry name" value="SUGAR KINASE"/>
    <property type="match status" value="1"/>
</dbReference>
<evidence type="ECO:0000256" key="7">
    <source>
        <dbReference type="ARBA" id="ARBA00023277"/>
    </source>
</evidence>
<dbReference type="GO" id="GO:0005524">
    <property type="term" value="F:ATP binding"/>
    <property type="evidence" value="ECO:0007669"/>
    <property type="project" value="UniProtKB-UniRule"/>
</dbReference>
<evidence type="ECO:0000256" key="3">
    <source>
        <dbReference type="ARBA" id="ARBA00022679"/>
    </source>
</evidence>
<dbReference type="Gene3D" id="3.30.420.40">
    <property type="match status" value="2"/>
</dbReference>
<dbReference type="AlphaFoldDB" id="A0AAC9URE0"/>
<keyword evidence="4 8" id="KW-0547">Nucleotide-binding</keyword>
<feature type="binding site" evidence="8">
    <location>
        <begin position="82"/>
        <end position="83"/>
    </location>
    <ligand>
        <name>substrate</name>
    </ligand>
</feature>
<evidence type="ECO:0000259" key="11">
    <source>
        <dbReference type="Pfam" id="PF00370"/>
    </source>
</evidence>
<dbReference type="PROSITE" id="PS00933">
    <property type="entry name" value="FGGY_KINASES_1"/>
    <property type="match status" value="1"/>
</dbReference>
<dbReference type="Proteomes" id="UP000199749">
    <property type="component" value="Chromosome"/>
</dbReference>
<protein>
    <recommendedName>
        <fullName evidence="8 10">Xylulose kinase</fullName>
        <shortName evidence="8 10">Xylulokinase</shortName>
        <ecNumber evidence="8 10">2.7.1.17</ecNumber>
    </recommendedName>
</protein>
<dbReference type="InterPro" id="IPR018484">
    <property type="entry name" value="FGGY_N"/>
</dbReference>
<proteinExistence type="inferred from homology"/>
<dbReference type="GO" id="GO:0004856">
    <property type="term" value="F:D-xylulokinase activity"/>
    <property type="evidence" value="ECO:0007669"/>
    <property type="project" value="UniProtKB-UniRule"/>
</dbReference>
<dbReference type="EMBL" id="CP022474">
    <property type="protein sequence ID" value="ASN60835.1"/>
    <property type="molecule type" value="Genomic_DNA"/>
</dbReference>
<dbReference type="HAMAP" id="MF_02220">
    <property type="entry name" value="XylB"/>
    <property type="match status" value="1"/>
</dbReference>
<dbReference type="Pfam" id="PF02782">
    <property type="entry name" value="FGGY_C"/>
    <property type="match status" value="1"/>
</dbReference>
<evidence type="ECO:0000256" key="9">
    <source>
        <dbReference type="RuleBase" id="RU003733"/>
    </source>
</evidence>
<sequence>MTECVLGIDLGTSAVKVSAVTKSGEIIAQGRMDFPLHQPKPGYTEQDPEDWVSATTLVIVRLILANQLKPKEIKGISYSGQMHGLVLLDKNNQVLRPAILWNDTRSTKQREEIMAKMGNRFIEITHNQPLEGFTLPKLLWVKENEPAIFAKAKTMLLPKDYLRFRMTGNIAIDYSDATGTVMLDVEKQQWSQEILDAFELPISICPPLVRSIDNTGNINNCYAEYSGLSTETKTFGGGADNACGAVGAGIDSPTKVLSSIGTSGVILKYEQNKETNYNGVLQYEDHAIPDAFYSMGVTLAAGFSLSWFKKTFANDEDFTSVVESASNSNVGANGLLFAPYIVGERAPYADADIRGSFIGIDGIQQRHDFVRAVLEGIIFSFRDLMDEFEAKGSQFDTVISIGGGAKSALWQQIQANIFNTKVVSLTNEQGPGLGAAMLATVGLGWFENISECTKVFVHFKEVFLPNQENVKKYQKLHEIYKKIYPNTKEITHELVNYRRKYTDLPMRTSSRAETDEPF</sequence>
<dbReference type="InterPro" id="IPR000577">
    <property type="entry name" value="Carb_kinase_FGGY"/>
</dbReference>
<evidence type="ECO:0000313" key="14">
    <source>
        <dbReference type="Proteomes" id="UP000199749"/>
    </source>
</evidence>
<evidence type="ECO:0000256" key="2">
    <source>
        <dbReference type="ARBA" id="ARBA00022629"/>
    </source>
</evidence>
<evidence type="ECO:0000256" key="5">
    <source>
        <dbReference type="ARBA" id="ARBA00022777"/>
    </source>
</evidence>
<comment type="function">
    <text evidence="8">Catalyzes the phosphorylation of D-xylulose to D-xylulose 5-phosphate.</text>
</comment>
<dbReference type="InterPro" id="IPR043129">
    <property type="entry name" value="ATPase_NBD"/>
</dbReference>
<dbReference type="EC" id="2.7.1.17" evidence="8 10"/>
<keyword evidence="3 8" id="KW-0808">Transferase</keyword>
<evidence type="ECO:0000256" key="8">
    <source>
        <dbReference type="HAMAP-Rule" id="MF_02220"/>
    </source>
</evidence>
<feature type="domain" description="Carbohydrate kinase FGGY N-terminal" evidence="11">
    <location>
        <begin position="5"/>
        <end position="247"/>
    </location>
</feature>
<organism evidence="13 14">
    <name type="scientific">Latilactobacillus curvatus</name>
    <name type="common">Lactobacillus curvatus</name>
    <dbReference type="NCBI Taxonomy" id="28038"/>
    <lineage>
        <taxon>Bacteria</taxon>
        <taxon>Bacillati</taxon>
        <taxon>Bacillota</taxon>
        <taxon>Bacilli</taxon>
        <taxon>Lactobacillales</taxon>
        <taxon>Lactobacillaceae</taxon>
        <taxon>Latilactobacillus</taxon>
    </lineage>
</organism>
<dbReference type="InterPro" id="IPR006000">
    <property type="entry name" value="Xylulokinase"/>
</dbReference>
<dbReference type="PIRSF" id="PIRSF000538">
    <property type="entry name" value="GlpK"/>
    <property type="match status" value="1"/>
</dbReference>
<keyword evidence="7 8" id="KW-0119">Carbohydrate metabolism</keyword>
<accession>A0AAC9URE0</accession>
<feature type="domain" description="Carbohydrate kinase FGGY C-terminal" evidence="12">
    <location>
        <begin position="258"/>
        <end position="442"/>
    </location>
</feature>
<feature type="site" description="Important for activity" evidence="8">
    <location>
        <position position="9"/>
    </location>
</feature>
<dbReference type="Pfam" id="PF00370">
    <property type="entry name" value="FGGY_N"/>
    <property type="match status" value="1"/>
</dbReference>
<evidence type="ECO:0000313" key="13">
    <source>
        <dbReference type="EMBL" id="ASN60835.1"/>
    </source>
</evidence>
<dbReference type="InterPro" id="IPR018485">
    <property type="entry name" value="FGGY_C"/>
</dbReference>